<evidence type="ECO:0000256" key="11">
    <source>
        <dbReference type="SAM" id="Phobius"/>
    </source>
</evidence>
<dbReference type="SMART" id="SM00116">
    <property type="entry name" value="CBS"/>
    <property type="match status" value="2"/>
</dbReference>
<keyword evidence="2" id="KW-1003">Cell membrane</keyword>
<evidence type="ECO:0000256" key="10">
    <source>
        <dbReference type="SAM" id="MobiDB-lite"/>
    </source>
</evidence>
<dbReference type="PANTHER" id="PTHR43099">
    <property type="entry name" value="UPF0053 PROTEIN YRKA"/>
    <property type="match status" value="1"/>
</dbReference>
<gene>
    <name evidence="14" type="primary">tlyC</name>
    <name evidence="14" type="ORF">LPTSP3_g28490</name>
</gene>
<feature type="domain" description="CNNM transmembrane" evidence="13">
    <location>
        <begin position="1"/>
        <end position="202"/>
    </location>
</feature>
<feature type="domain" description="CBS" evidence="12">
    <location>
        <begin position="221"/>
        <end position="280"/>
    </location>
</feature>
<dbReference type="SUPFAM" id="SSF56176">
    <property type="entry name" value="FAD-binding/transporter-associated domain-like"/>
    <property type="match status" value="1"/>
</dbReference>
<feature type="transmembrane region" description="Helical" evidence="11">
    <location>
        <begin position="106"/>
        <end position="125"/>
    </location>
</feature>
<evidence type="ECO:0000256" key="9">
    <source>
        <dbReference type="PROSITE-ProRule" id="PRU01193"/>
    </source>
</evidence>
<evidence type="ECO:0000256" key="6">
    <source>
        <dbReference type="ARBA" id="ARBA00023122"/>
    </source>
</evidence>
<keyword evidence="5 9" id="KW-1133">Transmembrane helix</keyword>
<evidence type="ECO:0000256" key="7">
    <source>
        <dbReference type="ARBA" id="ARBA00023136"/>
    </source>
</evidence>
<dbReference type="InterPro" id="IPR005170">
    <property type="entry name" value="Transptr-assoc_dom"/>
</dbReference>
<keyword evidence="4" id="KW-0677">Repeat</keyword>
<dbReference type="Pfam" id="PF01595">
    <property type="entry name" value="CNNM"/>
    <property type="match status" value="1"/>
</dbReference>
<feature type="transmembrane region" description="Helical" evidence="11">
    <location>
        <begin position="145"/>
        <end position="169"/>
    </location>
</feature>
<evidence type="ECO:0000256" key="5">
    <source>
        <dbReference type="ARBA" id="ARBA00022989"/>
    </source>
</evidence>
<dbReference type="SUPFAM" id="SSF54631">
    <property type="entry name" value="CBS-domain pair"/>
    <property type="match status" value="1"/>
</dbReference>
<dbReference type="InterPro" id="IPR036318">
    <property type="entry name" value="FAD-bd_PCMH-like_sf"/>
</dbReference>
<keyword evidence="15" id="KW-1185">Reference proteome</keyword>
<evidence type="ECO:0000256" key="3">
    <source>
        <dbReference type="ARBA" id="ARBA00022692"/>
    </source>
</evidence>
<evidence type="ECO:0000256" key="2">
    <source>
        <dbReference type="ARBA" id="ARBA00022475"/>
    </source>
</evidence>
<dbReference type="InterPro" id="IPR000644">
    <property type="entry name" value="CBS_dom"/>
</dbReference>
<reference evidence="14 15" key="1">
    <citation type="submission" date="2021-08" db="EMBL/GenBank/DDBJ databases">
        <title>Complete genome sequence of Leptospira kobayashii strain E30.</title>
        <authorList>
            <person name="Nakao R."/>
            <person name="Nakamura S."/>
            <person name="Masuzawa T."/>
            <person name="Koizumi N."/>
        </authorList>
    </citation>
    <scope>NUCLEOTIDE SEQUENCE [LARGE SCALE GENOMIC DNA]</scope>
    <source>
        <strain evidence="14 15">E30</strain>
    </source>
</reference>
<evidence type="ECO:0000256" key="1">
    <source>
        <dbReference type="ARBA" id="ARBA00004651"/>
    </source>
</evidence>
<sequence>MELIGIFLIFLLVFINGFFVASEFAMVSLRPSRLEELVKENRSMALLTKKAIGKIDDMLSVCQVGITVASLLLGWIGEEYFARIVGGIFSLFTIPAEPVTIHSISIGVAFTLITLFHVILGELVPKTIAIQNTEAVALGVSGPMWLFYYLFFPVTFVMNRLAGGVLTIFRLQRTGDKYVHSPEELMIIIEEQRKSGRIDNEEMRLIQKTFDFSEHTAKDVMTHRLSIVGISQDSTIDKILPLIAEHSFSRYPIYDGTLDKITGVIHVQKYLKWQADHATSKGKKEKITAIMERDFAVVPESMSIERVMSKLREKKQHMAIVIDEYGGVAGLLTLEDIIEEFFGEIRDETDTDEKDTPAVTKKSKPILIDGETEIDSLTGILEGEEPADMEEVRTIAGYFLEKNEDMPKEGSSVRIKKGILKVKKMEGNKIVSILFTPKGDFADESDSESEKELAGEDR</sequence>
<evidence type="ECO:0000256" key="4">
    <source>
        <dbReference type="ARBA" id="ARBA00022737"/>
    </source>
</evidence>
<feature type="domain" description="CBS" evidence="12">
    <location>
        <begin position="291"/>
        <end position="348"/>
    </location>
</feature>
<dbReference type="InterPro" id="IPR016169">
    <property type="entry name" value="FAD-bd_PCMH_sub2"/>
</dbReference>
<organism evidence="14 15">
    <name type="scientific">Leptospira kobayashii</name>
    <dbReference type="NCBI Taxonomy" id="1917830"/>
    <lineage>
        <taxon>Bacteria</taxon>
        <taxon>Pseudomonadati</taxon>
        <taxon>Spirochaetota</taxon>
        <taxon>Spirochaetia</taxon>
        <taxon>Leptospirales</taxon>
        <taxon>Leptospiraceae</taxon>
        <taxon>Leptospira</taxon>
    </lineage>
</organism>
<name>A0ABM7USE3_9LEPT</name>
<accession>A0ABM7USE3</accession>
<dbReference type="InterPro" id="IPR051676">
    <property type="entry name" value="UPF0053_domain"/>
</dbReference>
<dbReference type="InterPro" id="IPR002550">
    <property type="entry name" value="CNNM"/>
</dbReference>
<feature type="transmembrane region" description="Helical" evidence="11">
    <location>
        <begin position="6"/>
        <end position="29"/>
    </location>
</feature>
<protein>
    <submittedName>
        <fullName evidence="14">Hemolysin</fullName>
    </submittedName>
</protein>
<dbReference type="Gene3D" id="3.30.465.10">
    <property type="match status" value="1"/>
</dbReference>
<keyword evidence="3 9" id="KW-0812">Transmembrane</keyword>
<dbReference type="PROSITE" id="PS51846">
    <property type="entry name" value="CNNM"/>
    <property type="match status" value="1"/>
</dbReference>
<dbReference type="EMBL" id="AP025028">
    <property type="protein sequence ID" value="BDA79919.1"/>
    <property type="molecule type" value="Genomic_DNA"/>
</dbReference>
<comment type="subcellular location">
    <subcellularLocation>
        <location evidence="1">Cell membrane</location>
        <topology evidence="1">Multi-pass membrane protein</topology>
    </subcellularLocation>
</comment>
<keyword evidence="7 9" id="KW-0472">Membrane</keyword>
<proteinExistence type="predicted"/>
<evidence type="ECO:0000313" key="15">
    <source>
        <dbReference type="Proteomes" id="UP000245263"/>
    </source>
</evidence>
<dbReference type="Gene3D" id="3.10.580.10">
    <property type="entry name" value="CBS-domain"/>
    <property type="match status" value="1"/>
</dbReference>
<evidence type="ECO:0000313" key="14">
    <source>
        <dbReference type="EMBL" id="BDA79919.1"/>
    </source>
</evidence>
<dbReference type="InterPro" id="IPR044751">
    <property type="entry name" value="Ion_transp-like_CBS"/>
</dbReference>
<keyword evidence="6 8" id="KW-0129">CBS domain</keyword>
<dbReference type="Proteomes" id="UP000245263">
    <property type="component" value="Chromosome 1"/>
</dbReference>
<dbReference type="SMART" id="SM01091">
    <property type="entry name" value="CorC_HlyC"/>
    <property type="match status" value="1"/>
</dbReference>
<dbReference type="PANTHER" id="PTHR43099:SF2">
    <property type="entry name" value="UPF0053 PROTEIN YRKA"/>
    <property type="match status" value="1"/>
</dbReference>
<evidence type="ECO:0000259" key="13">
    <source>
        <dbReference type="PROSITE" id="PS51846"/>
    </source>
</evidence>
<dbReference type="CDD" id="cd04590">
    <property type="entry name" value="CBS_pair_CorC_HlyC_assoc"/>
    <property type="match status" value="1"/>
</dbReference>
<dbReference type="PROSITE" id="PS51371">
    <property type="entry name" value="CBS"/>
    <property type="match status" value="2"/>
</dbReference>
<evidence type="ECO:0000259" key="12">
    <source>
        <dbReference type="PROSITE" id="PS51371"/>
    </source>
</evidence>
<evidence type="ECO:0000256" key="8">
    <source>
        <dbReference type="PROSITE-ProRule" id="PRU00703"/>
    </source>
</evidence>
<dbReference type="Pfam" id="PF00571">
    <property type="entry name" value="CBS"/>
    <property type="match status" value="2"/>
</dbReference>
<feature type="region of interest" description="Disordered" evidence="10">
    <location>
        <begin position="439"/>
        <end position="458"/>
    </location>
</feature>
<dbReference type="Pfam" id="PF03471">
    <property type="entry name" value="CorC_HlyC"/>
    <property type="match status" value="1"/>
</dbReference>
<feature type="compositionally biased region" description="Basic and acidic residues" evidence="10">
    <location>
        <begin position="448"/>
        <end position="458"/>
    </location>
</feature>
<dbReference type="InterPro" id="IPR046342">
    <property type="entry name" value="CBS_dom_sf"/>
</dbReference>
<feature type="transmembrane region" description="Helical" evidence="11">
    <location>
        <begin position="58"/>
        <end position="75"/>
    </location>
</feature>
<dbReference type="RefSeq" id="WP_109020551.1">
    <property type="nucleotide sequence ID" value="NZ_AP025028.1"/>
</dbReference>